<protein>
    <recommendedName>
        <fullName evidence="1">ISXO2-like transposase domain-containing protein</fullName>
    </recommendedName>
</protein>
<dbReference type="EMBL" id="UYJE01002461">
    <property type="protein sequence ID" value="VDI10961.1"/>
    <property type="molecule type" value="Genomic_DNA"/>
</dbReference>
<keyword evidence="3" id="KW-1185">Reference proteome</keyword>
<dbReference type="InterPro" id="IPR024445">
    <property type="entry name" value="Tnp_ISXO2-like"/>
</dbReference>
<accession>A0A8B6CYN4</accession>
<dbReference type="Proteomes" id="UP000596742">
    <property type="component" value="Unassembled WGS sequence"/>
</dbReference>
<dbReference type="SMART" id="SM01126">
    <property type="entry name" value="DDE_Tnp_IS1595"/>
    <property type="match status" value="1"/>
</dbReference>
<name>A0A8B6CYN4_MYTGA</name>
<evidence type="ECO:0000313" key="3">
    <source>
        <dbReference type="Proteomes" id="UP000596742"/>
    </source>
</evidence>
<gene>
    <name evidence="2" type="ORF">MGAL_10B002068</name>
</gene>
<dbReference type="Pfam" id="PF12762">
    <property type="entry name" value="DDE_Tnp_IS1595"/>
    <property type="match status" value="1"/>
</dbReference>
<proteinExistence type="predicted"/>
<dbReference type="InterPro" id="IPR053164">
    <property type="entry name" value="IS1016-like_transposase"/>
</dbReference>
<dbReference type="AlphaFoldDB" id="A0A8B6CYN4"/>
<evidence type="ECO:0000313" key="2">
    <source>
        <dbReference type="EMBL" id="VDI10961.1"/>
    </source>
</evidence>
<dbReference type="OrthoDB" id="6412411at2759"/>
<comment type="caution">
    <text evidence="2">The sequence shown here is derived from an EMBL/GenBank/DDBJ whole genome shotgun (WGS) entry which is preliminary data.</text>
</comment>
<reference evidence="2" key="1">
    <citation type="submission" date="2018-11" db="EMBL/GenBank/DDBJ databases">
        <authorList>
            <person name="Alioto T."/>
            <person name="Alioto T."/>
        </authorList>
    </citation>
    <scope>NUCLEOTIDE SEQUENCE</scope>
</reference>
<organism evidence="2 3">
    <name type="scientific">Mytilus galloprovincialis</name>
    <name type="common">Mediterranean mussel</name>
    <dbReference type="NCBI Taxonomy" id="29158"/>
    <lineage>
        <taxon>Eukaryota</taxon>
        <taxon>Metazoa</taxon>
        <taxon>Spiralia</taxon>
        <taxon>Lophotrochozoa</taxon>
        <taxon>Mollusca</taxon>
        <taxon>Bivalvia</taxon>
        <taxon>Autobranchia</taxon>
        <taxon>Pteriomorphia</taxon>
        <taxon>Mytilida</taxon>
        <taxon>Mytiloidea</taxon>
        <taxon>Mytilidae</taxon>
        <taxon>Mytilinae</taxon>
        <taxon>Mytilus</taxon>
    </lineage>
</organism>
<feature type="non-terminal residue" evidence="2">
    <location>
        <position position="229"/>
    </location>
</feature>
<dbReference type="PANTHER" id="PTHR47163:SF2">
    <property type="entry name" value="SI:DKEY-17M8.2"/>
    <property type="match status" value="1"/>
</dbReference>
<sequence length="229" mass="26729">MPIKLKDLFIICESVEKIIQWCFSLGLILDLSGEVCKKCSHGHFGLRKDSSFSNDIFYWKCSNKKCNKKVSIRNGSWFQGHNLSLEKILFITYFWIYKIDQEFVKHQLSICNQTIVDWYNYCREVCIEILEIDSEKIGGENVIVEIDESKFGKRKYHKGRRVEGQWVFGGIERDSKKSFFASVENRTKETLLKLIKDNIKPGTTIISDCWKAYDCLGSEGFEHLKVNHS</sequence>
<feature type="domain" description="ISXO2-like transposase" evidence="1">
    <location>
        <begin position="136"/>
        <end position="229"/>
    </location>
</feature>
<evidence type="ECO:0000259" key="1">
    <source>
        <dbReference type="SMART" id="SM01126"/>
    </source>
</evidence>
<dbReference type="PANTHER" id="PTHR47163">
    <property type="entry name" value="DDE_TNP_IS1595 DOMAIN-CONTAINING PROTEIN"/>
    <property type="match status" value="1"/>
</dbReference>